<dbReference type="PANTHER" id="PTHR38465">
    <property type="entry name" value="HTH-TYPE TRANSCRIPTIONAL REGULATOR MJ1563-RELATED"/>
    <property type="match status" value="1"/>
</dbReference>
<evidence type="ECO:0000256" key="3">
    <source>
        <dbReference type="ARBA" id="ARBA00023163"/>
    </source>
</evidence>
<dbReference type="AlphaFoldDB" id="A0A2M8PI30"/>
<comment type="caution">
    <text evidence="6">The sequence shown here is derived from an EMBL/GenBank/DDBJ whole genome shotgun (WGS) entry which is preliminary data.</text>
</comment>
<dbReference type="InterPro" id="IPR052362">
    <property type="entry name" value="HTH-GbsR_regulator"/>
</dbReference>
<name>A0A2M8PI30_9CHLR</name>
<evidence type="ECO:0000313" key="6">
    <source>
        <dbReference type="EMBL" id="PJF37195.1"/>
    </source>
</evidence>
<dbReference type="PANTHER" id="PTHR38465:SF1">
    <property type="entry name" value="HTH-TYPE TRANSCRIPTIONAL REGULATOR MJ1563-RELATED"/>
    <property type="match status" value="1"/>
</dbReference>
<accession>A0A2M8PI30</accession>
<keyword evidence="2" id="KW-0238">DNA-binding</keyword>
<gene>
    <name evidence="6" type="ORF">CUN49_01665</name>
</gene>
<dbReference type="Proteomes" id="UP000229681">
    <property type="component" value="Unassembled WGS sequence"/>
</dbReference>
<keyword evidence="3" id="KW-0804">Transcription</keyword>
<dbReference type="EMBL" id="PGTM01000011">
    <property type="protein sequence ID" value="PJF37195.1"/>
    <property type="molecule type" value="Genomic_DNA"/>
</dbReference>
<evidence type="ECO:0000313" key="7">
    <source>
        <dbReference type="Proteomes" id="UP000229681"/>
    </source>
</evidence>
<proteinExistence type="predicted"/>
<dbReference type="GO" id="GO:0003677">
    <property type="term" value="F:DNA binding"/>
    <property type="evidence" value="ECO:0007669"/>
    <property type="project" value="UniProtKB-KW"/>
</dbReference>
<dbReference type="Pfam" id="PF01022">
    <property type="entry name" value="HTH_5"/>
    <property type="match status" value="1"/>
</dbReference>
<dbReference type="CDD" id="cd00090">
    <property type="entry name" value="HTH_ARSR"/>
    <property type="match status" value="1"/>
</dbReference>
<dbReference type="GO" id="GO:0003700">
    <property type="term" value="F:DNA-binding transcription factor activity"/>
    <property type="evidence" value="ECO:0007669"/>
    <property type="project" value="InterPro"/>
</dbReference>
<keyword evidence="1" id="KW-0805">Transcription regulation</keyword>
<organism evidence="6 7">
    <name type="scientific">Candidatus Thermofonsia Clade 1 bacterium</name>
    <dbReference type="NCBI Taxonomy" id="2364210"/>
    <lineage>
        <taxon>Bacteria</taxon>
        <taxon>Bacillati</taxon>
        <taxon>Chloroflexota</taxon>
        <taxon>Candidatus Thermofontia</taxon>
        <taxon>Candidatus Thermofonsia Clade 1</taxon>
    </lineage>
</organism>
<feature type="domain" description="HTH arsR-type" evidence="5">
    <location>
        <begin position="60"/>
        <end position="96"/>
    </location>
</feature>
<dbReference type="SUPFAM" id="SSF46785">
    <property type="entry name" value="Winged helix' DNA-binding domain"/>
    <property type="match status" value="1"/>
</dbReference>
<feature type="region of interest" description="Disordered" evidence="4">
    <location>
        <begin position="1"/>
        <end position="22"/>
    </location>
</feature>
<sequence>MATGDSLNGHVEEGRSANGTGRSLHPILQAVNDSMLEGLGQLADYFGYNRVIGKMYGALLLSPEPMSLDDLVEHLSVSKASVSMNMRMLENLGVVREVWVRGDRRKFYEAESDFWKILTNVLGARELRDVNQALEVLEGNIQHLREAIPSMDQADQALANYYVGRIDQMKDFFRFAKLILTSILERSRDINVSDVKRIDIE</sequence>
<evidence type="ECO:0000256" key="1">
    <source>
        <dbReference type="ARBA" id="ARBA00023015"/>
    </source>
</evidence>
<evidence type="ECO:0000256" key="2">
    <source>
        <dbReference type="ARBA" id="ARBA00023125"/>
    </source>
</evidence>
<dbReference type="InterPro" id="IPR036390">
    <property type="entry name" value="WH_DNA-bd_sf"/>
</dbReference>
<reference evidence="6 7" key="1">
    <citation type="submission" date="2017-11" db="EMBL/GenBank/DDBJ databases">
        <title>Evolution of Phototrophy in the Chloroflexi Phylum Driven by Horizontal Gene Transfer.</title>
        <authorList>
            <person name="Ward L.M."/>
            <person name="Hemp J."/>
            <person name="Shih P.M."/>
            <person name="Mcglynn S.E."/>
            <person name="Fischer W."/>
        </authorList>
    </citation>
    <scope>NUCLEOTIDE SEQUENCE [LARGE SCALE GENOMIC DNA]</scope>
    <source>
        <strain evidence="6">JP3_13</strain>
    </source>
</reference>
<protein>
    <recommendedName>
        <fullName evidence="5">HTH arsR-type domain-containing protein</fullName>
    </recommendedName>
</protein>
<dbReference type="InterPro" id="IPR001845">
    <property type="entry name" value="HTH_ArsR_DNA-bd_dom"/>
</dbReference>
<dbReference type="Gene3D" id="1.10.10.10">
    <property type="entry name" value="Winged helix-like DNA-binding domain superfamily/Winged helix DNA-binding domain"/>
    <property type="match status" value="1"/>
</dbReference>
<dbReference type="InterPro" id="IPR036388">
    <property type="entry name" value="WH-like_DNA-bd_sf"/>
</dbReference>
<evidence type="ECO:0000259" key="5">
    <source>
        <dbReference type="Pfam" id="PF01022"/>
    </source>
</evidence>
<evidence type="ECO:0000256" key="4">
    <source>
        <dbReference type="SAM" id="MobiDB-lite"/>
    </source>
</evidence>
<dbReference type="InterPro" id="IPR011991">
    <property type="entry name" value="ArsR-like_HTH"/>
</dbReference>